<protein>
    <submittedName>
        <fullName evidence="2">Uncharacterized protein</fullName>
    </submittedName>
</protein>
<dbReference type="PANTHER" id="PTHR35307:SF8">
    <property type="entry name" value="GUSTATORY RECEPTOR"/>
    <property type="match status" value="1"/>
</dbReference>
<keyword evidence="1" id="KW-0472">Membrane</keyword>
<dbReference type="EMBL" id="CM007904">
    <property type="protein sequence ID" value="OTF94025.1"/>
    <property type="molecule type" value="Genomic_DNA"/>
</dbReference>
<accession>A0A251S6Y8</accession>
<reference evidence="3" key="1">
    <citation type="journal article" date="2017" name="Nature">
        <title>The sunflower genome provides insights into oil metabolism, flowering and Asterid evolution.</title>
        <authorList>
            <person name="Badouin H."/>
            <person name="Gouzy J."/>
            <person name="Grassa C.J."/>
            <person name="Murat F."/>
            <person name="Staton S.E."/>
            <person name="Cottret L."/>
            <person name="Lelandais-Briere C."/>
            <person name="Owens G.L."/>
            <person name="Carrere S."/>
            <person name="Mayjonade B."/>
            <person name="Legrand L."/>
            <person name="Gill N."/>
            <person name="Kane N.C."/>
            <person name="Bowers J.E."/>
            <person name="Hubner S."/>
            <person name="Bellec A."/>
            <person name="Berard A."/>
            <person name="Berges H."/>
            <person name="Blanchet N."/>
            <person name="Boniface M.C."/>
            <person name="Brunel D."/>
            <person name="Catrice O."/>
            <person name="Chaidir N."/>
            <person name="Claudel C."/>
            <person name="Donnadieu C."/>
            <person name="Faraut T."/>
            <person name="Fievet G."/>
            <person name="Helmstetter N."/>
            <person name="King M."/>
            <person name="Knapp S.J."/>
            <person name="Lai Z."/>
            <person name="Le Paslier M.C."/>
            <person name="Lippi Y."/>
            <person name="Lorenzon L."/>
            <person name="Mandel J.R."/>
            <person name="Marage G."/>
            <person name="Marchand G."/>
            <person name="Marquand E."/>
            <person name="Bret-Mestries E."/>
            <person name="Morien E."/>
            <person name="Nambeesan S."/>
            <person name="Nguyen T."/>
            <person name="Pegot-Espagnet P."/>
            <person name="Pouilly N."/>
            <person name="Raftis F."/>
            <person name="Sallet E."/>
            <person name="Schiex T."/>
            <person name="Thomas J."/>
            <person name="Vandecasteele C."/>
            <person name="Vares D."/>
            <person name="Vear F."/>
            <person name="Vautrin S."/>
            <person name="Crespi M."/>
            <person name="Mangin B."/>
            <person name="Burke J.M."/>
            <person name="Salse J."/>
            <person name="Munos S."/>
            <person name="Vincourt P."/>
            <person name="Rieseberg L.H."/>
            <person name="Langlade N.B."/>
        </authorList>
    </citation>
    <scope>NUCLEOTIDE SEQUENCE [LARGE SCALE GENOMIC DNA]</scope>
    <source>
        <strain evidence="3">cv. SF193</strain>
    </source>
</reference>
<organism evidence="2 3">
    <name type="scientific">Helianthus annuus</name>
    <name type="common">Common sunflower</name>
    <dbReference type="NCBI Taxonomy" id="4232"/>
    <lineage>
        <taxon>Eukaryota</taxon>
        <taxon>Viridiplantae</taxon>
        <taxon>Streptophyta</taxon>
        <taxon>Embryophyta</taxon>
        <taxon>Tracheophyta</taxon>
        <taxon>Spermatophyta</taxon>
        <taxon>Magnoliopsida</taxon>
        <taxon>eudicotyledons</taxon>
        <taxon>Gunneridae</taxon>
        <taxon>Pentapetalae</taxon>
        <taxon>asterids</taxon>
        <taxon>campanulids</taxon>
        <taxon>Asterales</taxon>
        <taxon>Asteraceae</taxon>
        <taxon>Asteroideae</taxon>
        <taxon>Heliantheae alliance</taxon>
        <taxon>Heliantheae</taxon>
        <taxon>Helianthus</taxon>
    </lineage>
</organism>
<dbReference type="Proteomes" id="UP000215914">
    <property type="component" value="Chromosome 15"/>
</dbReference>
<evidence type="ECO:0000313" key="2">
    <source>
        <dbReference type="EMBL" id="OTF94025.1"/>
    </source>
</evidence>
<keyword evidence="1" id="KW-0812">Transmembrane</keyword>
<evidence type="ECO:0000313" key="3">
    <source>
        <dbReference type="Proteomes" id="UP000215914"/>
    </source>
</evidence>
<name>A0A251S6Y8_HELAN</name>
<keyword evidence="3" id="KW-1185">Reference proteome</keyword>
<evidence type="ECO:0000256" key="1">
    <source>
        <dbReference type="SAM" id="Phobius"/>
    </source>
</evidence>
<sequence>MISSSITIQTSKEVLESKYRATNKIALTDQRLQHIQTSTGEKLRQHVRRYWVMGETGSPQFVMASNPLSTASAVICVIVLVINLVTVFNTQFQPDGIKEQLFDSKNLDGTPYKWSITMIFVTQSVGVVKYWIQTLLEWKKSPVLFLSSNRRTKSLVYNSKNIFLSFFIGFQKVIVILCKLIWLTVTIVPVLAVGFFTTLTSRTDDIDEDLSKYVLQIDNGKELAEKTLKGITKSVDSFISKVEKGQNNILLELLDKFTEFEGVKIFDTDQVQSLLPTDLVNSWSLPIVTLTCIAVSIPNSRDRVESLLRSVGEGLSFTHLVEESLNCSSEYVNLRKASMSLWHEVEYKCKWLDNPLAKDVFDGKEATEIVKWFSDKAKEIVTEIKDSTSDGELVENPPGKLIAANSMYRITQTILLRFQSNTEPITKKRLFSHLNGMIADIFCACFTNLPRVITMRCHESVIEKREASVRVAAKLLGKTTKIIEKLEECDKVPSMDDDTMAYIDEWRLYMKQSIP</sequence>
<feature type="transmembrane region" description="Helical" evidence="1">
    <location>
        <begin position="173"/>
        <end position="196"/>
    </location>
</feature>
<dbReference type="InParanoid" id="A0A251S6Y8"/>
<dbReference type="PANTHER" id="PTHR35307">
    <property type="entry name" value="PROTEIN, PUTATIVE-RELATED"/>
    <property type="match status" value="1"/>
</dbReference>
<proteinExistence type="predicted"/>
<feature type="transmembrane region" description="Helical" evidence="1">
    <location>
        <begin position="112"/>
        <end position="132"/>
    </location>
</feature>
<dbReference type="AlphaFoldDB" id="A0A251S6Y8"/>
<feature type="transmembrane region" description="Helical" evidence="1">
    <location>
        <begin position="68"/>
        <end position="92"/>
    </location>
</feature>
<keyword evidence="1" id="KW-1133">Transmembrane helix</keyword>
<gene>
    <name evidence="2" type="ORF">HannXRQ_Chr15g0467631</name>
</gene>